<dbReference type="RefSeq" id="WP_145082330.1">
    <property type="nucleotide sequence ID" value="NZ_CP036298.1"/>
</dbReference>
<name>A0A518GCK6_9BACT</name>
<evidence type="ECO:0000313" key="5">
    <source>
        <dbReference type="Proteomes" id="UP000318017"/>
    </source>
</evidence>
<reference evidence="4 5" key="1">
    <citation type="submission" date="2019-02" db="EMBL/GenBank/DDBJ databases">
        <title>Deep-cultivation of Planctomycetes and their phenomic and genomic characterization uncovers novel biology.</title>
        <authorList>
            <person name="Wiegand S."/>
            <person name="Jogler M."/>
            <person name="Boedeker C."/>
            <person name="Pinto D."/>
            <person name="Vollmers J."/>
            <person name="Rivas-Marin E."/>
            <person name="Kohn T."/>
            <person name="Peeters S.H."/>
            <person name="Heuer A."/>
            <person name="Rast P."/>
            <person name="Oberbeckmann S."/>
            <person name="Bunk B."/>
            <person name="Jeske O."/>
            <person name="Meyerdierks A."/>
            <person name="Storesund J.E."/>
            <person name="Kallscheuer N."/>
            <person name="Luecker S."/>
            <person name="Lage O.M."/>
            <person name="Pohl T."/>
            <person name="Merkel B.J."/>
            <person name="Hornburger P."/>
            <person name="Mueller R.-W."/>
            <person name="Bruemmer F."/>
            <person name="Labrenz M."/>
            <person name="Spormann A.M."/>
            <person name="Op den Camp H."/>
            <person name="Overmann J."/>
            <person name="Amann R."/>
            <person name="Jetten M.S.M."/>
            <person name="Mascher T."/>
            <person name="Medema M.H."/>
            <person name="Devos D.P."/>
            <person name="Kaster A.-K."/>
            <person name="Ovreas L."/>
            <person name="Rohde M."/>
            <person name="Galperin M.Y."/>
            <person name="Jogler C."/>
        </authorList>
    </citation>
    <scope>NUCLEOTIDE SEQUENCE [LARGE SCALE GENOMIC DNA]</scope>
    <source>
        <strain evidence="4 5">Q31a</strain>
    </source>
</reference>
<dbReference type="Pfam" id="PF13360">
    <property type="entry name" value="PQQ_2"/>
    <property type="match status" value="2"/>
</dbReference>
<feature type="domain" description="Pyrrolo-quinoline quinone repeat" evidence="3">
    <location>
        <begin position="118"/>
        <end position="234"/>
    </location>
</feature>
<dbReference type="PANTHER" id="PTHR34512">
    <property type="entry name" value="CELL SURFACE PROTEIN"/>
    <property type="match status" value="1"/>
</dbReference>
<dbReference type="Proteomes" id="UP000318017">
    <property type="component" value="Chromosome"/>
</dbReference>
<dbReference type="Gene3D" id="2.130.10.10">
    <property type="entry name" value="YVTN repeat-like/Quinoprotein amine dehydrogenase"/>
    <property type="match status" value="2"/>
</dbReference>
<keyword evidence="5" id="KW-1185">Reference proteome</keyword>
<dbReference type="EMBL" id="CP036298">
    <property type="protein sequence ID" value="QDV26290.1"/>
    <property type="molecule type" value="Genomic_DNA"/>
</dbReference>
<feature type="chain" id="PRO_5021739129" evidence="2">
    <location>
        <begin position="24"/>
        <end position="518"/>
    </location>
</feature>
<sequence length="518" mass="54851" precursor="true">MRPRMACWMVASVIAITTTPSWAQLRDFDAQKLGLEVAWRSQAQLPRYGAGLVSSHIWVEKTNPRKFAVVSVAGQEIRIPATKLDRYGDPIGIEGAKAQATEQAARLTGKPTGFQVEELNVPRIKLVLVTSDGLVQTLDAESGNLLWTSNCGQSDAPAYPAAVSEAGISVLHGAELYLLDWETGKHRSVTRMRSLTSNTIAICNETAFVCDFKGVVNTYGVTEKRDPWSYVIQGRSVGRSVSLADQSFCAIASGAGYMFVFNNPKNPTAWIRFQTSSPILGSLATGNGAFYVGTMDGVLAKVTTTDRFGIIEWELHSAQPIITPALVIGDTVYFSTESGTLIAVDDTNGLQKWRNSLHGITEPLAVCGSHLICRTAANETVSVDLQTGELVGKSAPVPLSKAVINPLNDRAYIIAKDGRVQCLRAPGADMPTLITPVITEDVAPQPAASEAPAAETEATPATNIFGGFGNNDSTSGSTDNPFGTGAAGDATGGDMVNPFAPTPTTPEAAPGGNPFGDF</sequence>
<evidence type="ECO:0000313" key="4">
    <source>
        <dbReference type="EMBL" id="QDV26290.1"/>
    </source>
</evidence>
<dbReference type="SUPFAM" id="SSF50998">
    <property type="entry name" value="Quinoprotein alcohol dehydrogenase-like"/>
    <property type="match status" value="1"/>
</dbReference>
<accession>A0A518GCK6</accession>
<feature type="domain" description="Pyrrolo-quinoline quinone repeat" evidence="3">
    <location>
        <begin position="238"/>
        <end position="423"/>
    </location>
</feature>
<feature type="signal peptide" evidence="2">
    <location>
        <begin position="1"/>
        <end position="23"/>
    </location>
</feature>
<feature type="compositionally biased region" description="Low complexity" evidence="1">
    <location>
        <begin position="444"/>
        <end position="462"/>
    </location>
</feature>
<dbReference type="InterPro" id="IPR002372">
    <property type="entry name" value="PQQ_rpt_dom"/>
</dbReference>
<feature type="compositionally biased region" description="Polar residues" evidence="1">
    <location>
        <begin position="470"/>
        <end position="481"/>
    </location>
</feature>
<dbReference type="InterPro" id="IPR015943">
    <property type="entry name" value="WD40/YVTN_repeat-like_dom_sf"/>
</dbReference>
<dbReference type="AlphaFoldDB" id="A0A518GCK6"/>
<proteinExistence type="predicted"/>
<organism evidence="4 5">
    <name type="scientific">Aureliella helgolandensis</name>
    <dbReference type="NCBI Taxonomy" id="2527968"/>
    <lineage>
        <taxon>Bacteria</taxon>
        <taxon>Pseudomonadati</taxon>
        <taxon>Planctomycetota</taxon>
        <taxon>Planctomycetia</taxon>
        <taxon>Pirellulales</taxon>
        <taxon>Pirellulaceae</taxon>
        <taxon>Aureliella</taxon>
    </lineage>
</organism>
<protein>
    <submittedName>
        <fullName evidence="4">Outer membrane biogenesis protein BamB</fullName>
    </submittedName>
</protein>
<feature type="region of interest" description="Disordered" evidence="1">
    <location>
        <begin position="444"/>
        <end position="518"/>
    </location>
</feature>
<evidence type="ECO:0000259" key="3">
    <source>
        <dbReference type="Pfam" id="PF13360"/>
    </source>
</evidence>
<dbReference type="KEGG" id="ahel:Q31a_46620"/>
<dbReference type="InterPro" id="IPR018391">
    <property type="entry name" value="PQQ_b-propeller_rpt"/>
</dbReference>
<keyword evidence="2" id="KW-0732">Signal</keyword>
<dbReference type="PANTHER" id="PTHR34512:SF30">
    <property type="entry name" value="OUTER MEMBRANE PROTEIN ASSEMBLY FACTOR BAMB"/>
    <property type="match status" value="1"/>
</dbReference>
<gene>
    <name evidence="4" type="ORF">Q31a_46620</name>
</gene>
<dbReference type="InterPro" id="IPR011047">
    <property type="entry name" value="Quinoprotein_ADH-like_sf"/>
</dbReference>
<dbReference type="SMART" id="SM00564">
    <property type="entry name" value="PQQ"/>
    <property type="match status" value="3"/>
</dbReference>
<dbReference type="OrthoDB" id="273000at2"/>
<evidence type="ECO:0000256" key="1">
    <source>
        <dbReference type="SAM" id="MobiDB-lite"/>
    </source>
</evidence>
<feature type="compositionally biased region" description="Low complexity" evidence="1">
    <location>
        <begin position="483"/>
        <end position="494"/>
    </location>
</feature>
<evidence type="ECO:0000256" key="2">
    <source>
        <dbReference type="SAM" id="SignalP"/>
    </source>
</evidence>